<feature type="compositionally biased region" description="Acidic residues" evidence="1">
    <location>
        <begin position="61"/>
        <end position="70"/>
    </location>
</feature>
<sequence>MTKNKHALRGCYTPFVAVIRETNAPSVLLPPPDAPSRRLSRWCLAWVEVTVRSGDDGSGGVDDDYDDDNDGGGVAVVG</sequence>
<proteinExistence type="predicted"/>
<reference evidence="2" key="2">
    <citation type="submission" date="2022-01" db="EMBL/GenBank/DDBJ databases">
        <authorList>
            <person name="Yamashiro T."/>
            <person name="Shiraishi A."/>
            <person name="Satake H."/>
            <person name="Nakayama K."/>
        </authorList>
    </citation>
    <scope>NUCLEOTIDE SEQUENCE</scope>
</reference>
<evidence type="ECO:0000256" key="1">
    <source>
        <dbReference type="SAM" id="MobiDB-lite"/>
    </source>
</evidence>
<feature type="region of interest" description="Disordered" evidence="1">
    <location>
        <begin position="52"/>
        <end position="78"/>
    </location>
</feature>
<keyword evidence="3" id="KW-1185">Reference proteome</keyword>
<organism evidence="2 3">
    <name type="scientific">Tanacetum coccineum</name>
    <dbReference type="NCBI Taxonomy" id="301880"/>
    <lineage>
        <taxon>Eukaryota</taxon>
        <taxon>Viridiplantae</taxon>
        <taxon>Streptophyta</taxon>
        <taxon>Embryophyta</taxon>
        <taxon>Tracheophyta</taxon>
        <taxon>Spermatophyta</taxon>
        <taxon>Magnoliopsida</taxon>
        <taxon>eudicotyledons</taxon>
        <taxon>Gunneridae</taxon>
        <taxon>Pentapetalae</taxon>
        <taxon>asterids</taxon>
        <taxon>campanulids</taxon>
        <taxon>Asterales</taxon>
        <taxon>Asteraceae</taxon>
        <taxon>Asteroideae</taxon>
        <taxon>Anthemideae</taxon>
        <taxon>Anthemidinae</taxon>
        <taxon>Tanacetum</taxon>
    </lineage>
</organism>
<gene>
    <name evidence="2" type="ORF">Tco_1041403</name>
</gene>
<comment type="caution">
    <text evidence="2">The sequence shown here is derived from an EMBL/GenBank/DDBJ whole genome shotgun (WGS) entry which is preliminary data.</text>
</comment>
<dbReference type="Proteomes" id="UP001151760">
    <property type="component" value="Unassembled WGS sequence"/>
</dbReference>
<evidence type="ECO:0000313" key="3">
    <source>
        <dbReference type="Proteomes" id="UP001151760"/>
    </source>
</evidence>
<dbReference type="EMBL" id="BQNB010018460">
    <property type="protein sequence ID" value="GJT74678.1"/>
    <property type="molecule type" value="Genomic_DNA"/>
</dbReference>
<evidence type="ECO:0000313" key="2">
    <source>
        <dbReference type="EMBL" id="GJT74678.1"/>
    </source>
</evidence>
<protein>
    <submittedName>
        <fullName evidence="2">Uncharacterized protein</fullName>
    </submittedName>
</protein>
<name>A0ABQ5GIN4_9ASTR</name>
<accession>A0ABQ5GIN4</accession>
<reference evidence="2" key="1">
    <citation type="journal article" date="2022" name="Int. J. Mol. Sci.">
        <title>Draft Genome of Tanacetum Coccineum: Genomic Comparison of Closely Related Tanacetum-Family Plants.</title>
        <authorList>
            <person name="Yamashiro T."/>
            <person name="Shiraishi A."/>
            <person name="Nakayama K."/>
            <person name="Satake H."/>
        </authorList>
    </citation>
    <scope>NUCLEOTIDE SEQUENCE</scope>
</reference>